<dbReference type="Gene3D" id="3.60.21.10">
    <property type="match status" value="1"/>
</dbReference>
<dbReference type="Pfam" id="PF00149">
    <property type="entry name" value="Metallophos"/>
    <property type="match status" value="1"/>
</dbReference>
<sequence>MYLLKGALTLAKLINQTLKSCKDTDKYIFISDIHGNEETLKLIDQAREDFPNALLVTGGDYIDGRNNVKDVLDYLIRARDEGAIVLKGNHEQMLLNYAEHKEHQDGIWFYNSGADTLKQLFNEVVSPKVVQQSKYYKFLSELPIMYETPQFIFVHAGIHCDKNYDDPSNYATELNIARHQYTYDFFRIWARQDYWYNHRDEPVFAHNLTNKTIITGHTPTSAISGQYDDGRSVNASILNPVRTIQYDGEAARIFTDGGSHSDPKIYPHNDGNVVVLNSDGTIEHTYNYENTLKQ</sequence>
<dbReference type="InterPro" id="IPR029052">
    <property type="entry name" value="Metallo-depent_PP-like"/>
</dbReference>
<name>A0A0R1YEL5_9LACO</name>
<protein>
    <submittedName>
        <fullName evidence="2">Serine-threonine protein phosphatase</fullName>
    </submittedName>
</protein>
<keyword evidence="3" id="KW-1185">Reference proteome</keyword>
<dbReference type="EMBL" id="AZGI01000010">
    <property type="protein sequence ID" value="KRM40753.1"/>
    <property type="molecule type" value="Genomic_DNA"/>
</dbReference>
<proteinExistence type="predicted"/>
<dbReference type="GO" id="GO:0005737">
    <property type="term" value="C:cytoplasm"/>
    <property type="evidence" value="ECO:0007669"/>
    <property type="project" value="TreeGrafter"/>
</dbReference>
<accession>A0A0R1YEL5</accession>
<gene>
    <name evidence="2" type="ORF">FC39_GL000154</name>
</gene>
<dbReference type="SUPFAM" id="SSF56300">
    <property type="entry name" value="Metallo-dependent phosphatases"/>
    <property type="match status" value="1"/>
</dbReference>
<organism evidence="2 3">
    <name type="scientific">Lactobacillus hamsteri DSM 5661 = JCM 6256</name>
    <dbReference type="NCBI Taxonomy" id="1423754"/>
    <lineage>
        <taxon>Bacteria</taxon>
        <taxon>Bacillati</taxon>
        <taxon>Bacillota</taxon>
        <taxon>Bacilli</taxon>
        <taxon>Lactobacillales</taxon>
        <taxon>Lactobacillaceae</taxon>
        <taxon>Lactobacillus</taxon>
    </lineage>
</organism>
<dbReference type="STRING" id="1423754.FC39_GL000154"/>
<dbReference type="InterPro" id="IPR050126">
    <property type="entry name" value="Ap4A_hydrolase"/>
</dbReference>
<dbReference type="PANTHER" id="PTHR42850">
    <property type="entry name" value="METALLOPHOSPHOESTERASE"/>
    <property type="match status" value="1"/>
</dbReference>
<dbReference type="OrthoDB" id="384253at2"/>
<evidence type="ECO:0000313" key="2">
    <source>
        <dbReference type="EMBL" id="KRM40753.1"/>
    </source>
</evidence>
<dbReference type="GO" id="GO:0008803">
    <property type="term" value="F:bis(5'-nucleosyl)-tetraphosphatase (symmetrical) activity"/>
    <property type="evidence" value="ECO:0007669"/>
    <property type="project" value="TreeGrafter"/>
</dbReference>
<evidence type="ECO:0000259" key="1">
    <source>
        <dbReference type="Pfam" id="PF00149"/>
    </source>
</evidence>
<dbReference type="GO" id="GO:0110154">
    <property type="term" value="P:RNA decapping"/>
    <property type="evidence" value="ECO:0007669"/>
    <property type="project" value="TreeGrafter"/>
</dbReference>
<comment type="caution">
    <text evidence="2">The sequence shown here is derived from an EMBL/GenBank/DDBJ whole genome shotgun (WGS) entry which is preliminary data.</text>
</comment>
<dbReference type="GO" id="GO:0016791">
    <property type="term" value="F:phosphatase activity"/>
    <property type="evidence" value="ECO:0007669"/>
    <property type="project" value="TreeGrafter"/>
</dbReference>
<dbReference type="eggNOG" id="COG0639">
    <property type="taxonomic scope" value="Bacteria"/>
</dbReference>
<dbReference type="Proteomes" id="UP000051223">
    <property type="component" value="Unassembled WGS sequence"/>
</dbReference>
<dbReference type="PANTHER" id="PTHR42850:SF4">
    <property type="entry name" value="ZINC-DEPENDENT ENDOPOLYPHOSPHATASE"/>
    <property type="match status" value="1"/>
</dbReference>
<dbReference type="AlphaFoldDB" id="A0A0R1YEL5"/>
<feature type="domain" description="Calcineurin-like phosphoesterase" evidence="1">
    <location>
        <begin position="27"/>
        <end position="223"/>
    </location>
</feature>
<reference evidence="2 3" key="1">
    <citation type="journal article" date="2015" name="Genome Announc.">
        <title>Expanding the biotechnology potential of lactobacilli through comparative genomics of 213 strains and associated genera.</title>
        <authorList>
            <person name="Sun Z."/>
            <person name="Harris H.M."/>
            <person name="McCann A."/>
            <person name="Guo C."/>
            <person name="Argimon S."/>
            <person name="Zhang W."/>
            <person name="Yang X."/>
            <person name="Jeffery I.B."/>
            <person name="Cooney J.C."/>
            <person name="Kagawa T.F."/>
            <person name="Liu W."/>
            <person name="Song Y."/>
            <person name="Salvetti E."/>
            <person name="Wrobel A."/>
            <person name="Rasinkangas P."/>
            <person name="Parkhill J."/>
            <person name="Rea M.C."/>
            <person name="O'Sullivan O."/>
            <person name="Ritari J."/>
            <person name="Douillard F.P."/>
            <person name="Paul Ross R."/>
            <person name="Yang R."/>
            <person name="Briner A.E."/>
            <person name="Felis G.E."/>
            <person name="de Vos W.M."/>
            <person name="Barrangou R."/>
            <person name="Klaenhammer T.R."/>
            <person name="Caufield P.W."/>
            <person name="Cui Y."/>
            <person name="Zhang H."/>
            <person name="O'Toole P.W."/>
        </authorList>
    </citation>
    <scope>NUCLEOTIDE SEQUENCE [LARGE SCALE GENOMIC DNA]</scope>
    <source>
        <strain evidence="2 3">DSM 5661</strain>
    </source>
</reference>
<dbReference type="InterPro" id="IPR004843">
    <property type="entry name" value="Calcineurin-like_PHP"/>
</dbReference>
<dbReference type="PATRIC" id="fig|1423754.3.peg.165"/>
<evidence type="ECO:0000313" key="3">
    <source>
        <dbReference type="Proteomes" id="UP000051223"/>
    </source>
</evidence>